<reference evidence="2" key="1">
    <citation type="submission" date="2020-11" db="EMBL/GenBank/DDBJ databases">
        <authorList>
            <person name="Tran Van P."/>
        </authorList>
    </citation>
    <scope>NUCLEOTIDE SEQUENCE</scope>
</reference>
<gene>
    <name evidence="2" type="ORF">TMSB3V08_LOCUS2596</name>
</gene>
<name>A0A7R9E1M1_9NEOP</name>
<sequence>MLKEVHDKEPHSTLPDRRQKHRGVDSVASLKGEGVTPTLSPLLIPQLTHPPKPANTAFLHRRQSSYDQTGTTMLVLPPSPFPSNSSSYSPFNHPLILPCQEEWKNIEEKPPPVHPTEIRTSISPSSAVELNTTSAIANYATEADVTLSSIATHVKRKQRLILGSMISCPPSIPFIIGRTGPWSVHPGYEPKGPGFYSQLVPLVFFPLGE</sequence>
<dbReference type="EMBL" id="OB793006">
    <property type="protein sequence ID" value="CAD7425692.1"/>
    <property type="molecule type" value="Genomic_DNA"/>
</dbReference>
<feature type="compositionally biased region" description="Basic and acidic residues" evidence="1">
    <location>
        <begin position="1"/>
        <end position="17"/>
    </location>
</feature>
<protein>
    <submittedName>
        <fullName evidence="2">Uncharacterized protein</fullName>
    </submittedName>
</protein>
<dbReference type="AlphaFoldDB" id="A0A7R9E1M1"/>
<evidence type="ECO:0000313" key="2">
    <source>
        <dbReference type="EMBL" id="CAD7425692.1"/>
    </source>
</evidence>
<accession>A0A7R9E1M1</accession>
<feature type="region of interest" description="Disordered" evidence="1">
    <location>
        <begin position="1"/>
        <end position="38"/>
    </location>
</feature>
<proteinExistence type="predicted"/>
<organism evidence="2">
    <name type="scientific">Timema monikensis</name>
    <dbReference type="NCBI Taxonomy" id="170555"/>
    <lineage>
        <taxon>Eukaryota</taxon>
        <taxon>Metazoa</taxon>
        <taxon>Ecdysozoa</taxon>
        <taxon>Arthropoda</taxon>
        <taxon>Hexapoda</taxon>
        <taxon>Insecta</taxon>
        <taxon>Pterygota</taxon>
        <taxon>Neoptera</taxon>
        <taxon>Polyneoptera</taxon>
        <taxon>Phasmatodea</taxon>
        <taxon>Timematodea</taxon>
        <taxon>Timematoidea</taxon>
        <taxon>Timematidae</taxon>
        <taxon>Timema</taxon>
    </lineage>
</organism>
<evidence type="ECO:0000256" key="1">
    <source>
        <dbReference type="SAM" id="MobiDB-lite"/>
    </source>
</evidence>